<keyword evidence="1" id="KW-1133">Transmembrane helix</keyword>
<feature type="transmembrane region" description="Helical" evidence="1">
    <location>
        <begin position="72"/>
        <end position="105"/>
    </location>
</feature>
<organism evidence="2 3">
    <name type="scientific">Sphaerobacter thermophilus (strain ATCC 49802 / DSM 20745 / KCCM 41009 / NCIMB 13125 / S 6022)</name>
    <dbReference type="NCBI Taxonomy" id="479434"/>
    <lineage>
        <taxon>Bacteria</taxon>
        <taxon>Pseudomonadati</taxon>
        <taxon>Thermomicrobiota</taxon>
        <taxon>Thermomicrobia</taxon>
        <taxon>Sphaerobacterales</taxon>
        <taxon>Sphaerobacterineae</taxon>
        <taxon>Sphaerobacteraceae</taxon>
        <taxon>Sphaerobacter</taxon>
    </lineage>
</organism>
<name>D1CAM3_SPHTD</name>
<evidence type="ECO:0000313" key="3">
    <source>
        <dbReference type="Proteomes" id="UP000002027"/>
    </source>
</evidence>
<reference evidence="2 3" key="2">
    <citation type="journal article" date="2010" name="Stand. Genomic Sci.">
        <title>Complete genome sequence of Desulfohalobium retbaense type strain (HR(100)).</title>
        <authorList>
            <person name="Spring S."/>
            <person name="Nolan M."/>
            <person name="Lapidus A."/>
            <person name="Glavina Del Rio T."/>
            <person name="Copeland A."/>
            <person name="Tice H."/>
            <person name="Cheng J.F."/>
            <person name="Lucas S."/>
            <person name="Land M."/>
            <person name="Chen F."/>
            <person name="Bruce D."/>
            <person name="Goodwin L."/>
            <person name="Pitluck S."/>
            <person name="Ivanova N."/>
            <person name="Mavromatis K."/>
            <person name="Mikhailova N."/>
            <person name="Pati A."/>
            <person name="Chen A."/>
            <person name="Palaniappan K."/>
            <person name="Hauser L."/>
            <person name="Chang Y.J."/>
            <person name="Jeffries C.D."/>
            <person name="Munk C."/>
            <person name="Kiss H."/>
            <person name="Chain P."/>
            <person name="Han C."/>
            <person name="Brettin T."/>
            <person name="Detter J.C."/>
            <person name="Schuler E."/>
            <person name="Goker M."/>
            <person name="Rohde M."/>
            <person name="Bristow J."/>
            <person name="Eisen J.A."/>
            <person name="Markowitz V."/>
            <person name="Hugenholtz P."/>
            <person name="Kyrpides N.C."/>
            <person name="Klenk H.P."/>
        </authorList>
    </citation>
    <scope>NUCLEOTIDE SEQUENCE [LARGE SCALE GENOMIC DNA]</scope>
    <source>
        <strain evidence="3">ATCC 49802 / DSM 20745 / S 6022</strain>
    </source>
</reference>
<reference evidence="3" key="1">
    <citation type="submission" date="2009-11" db="EMBL/GenBank/DDBJ databases">
        <title>The complete chromosome 2 of Sphaerobacter thermophilus DSM 20745.</title>
        <authorList>
            <person name="Lucas S."/>
            <person name="Copeland A."/>
            <person name="Lapidus A."/>
            <person name="Glavina del Rio T."/>
            <person name="Dalin E."/>
            <person name="Tice H."/>
            <person name="Bruce D."/>
            <person name="Goodwin L."/>
            <person name="Pitluck S."/>
            <person name="Kyrpides N."/>
            <person name="Mavromatis K."/>
            <person name="Ivanova N."/>
            <person name="Mikhailova N."/>
            <person name="LaButti K.M."/>
            <person name="Clum A."/>
            <person name="Sun H.I."/>
            <person name="Brettin T."/>
            <person name="Detter J.C."/>
            <person name="Han C."/>
            <person name="Larimer F."/>
            <person name="Land M."/>
            <person name="Hauser L."/>
            <person name="Markowitz V."/>
            <person name="Cheng J.F."/>
            <person name="Hugenholtz P."/>
            <person name="Woyke T."/>
            <person name="Wu D."/>
            <person name="Steenblock K."/>
            <person name="Schneider S."/>
            <person name="Pukall R."/>
            <person name="Goeker M."/>
            <person name="Klenk H.P."/>
            <person name="Eisen J.A."/>
        </authorList>
    </citation>
    <scope>NUCLEOTIDE SEQUENCE [LARGE SCALE GENOMIC DNA]</scope>
    <source>
        <strain evidence="3">ATCC 49802 / DSM 20745 / S 6022</strain>
    </source>
</reference>
<keyword evidence="3" id="KW-1185">Reference proteome</keyword>
<keyword evidence="1" id="KW-0472">Membrane</keyword>
<keyword evidence="1" id="KW-0812">Transmembrane</keyword>
<dbReference type="KEGG" id="sti:Sthe_3467"/>
<gene>
    <name evidence="2" type="ordered locus">Sthe_3467</name>
</gene>
<dbReference type="RefSeq" id="WP_012873901.1">
    <property type="nucleotide sequence ID" value="NC_013524.1"/>
</dbReference>
<dbReference type="HOGENOM" id="CLU_2156763_0_0_0"/>
<accession>D1CAM3</accession>
<dbReference type="InParanoid" id="D1CAM3"/>
<dbReference type="AlphaFoldDB" id="D1CAM3"/>
<dbReference type="OrthoDB" id="3854538at2"/>
<evidence type="ECO:0000256" key="1">
    <source>
        <dbReference type="SAM" id="Phobius"/>
    </source>
</evidence>
<dbReference type="Proteomes" id="UP000002027">
    <property type="component" value="Chromosome 2"/>
</dbReference>
<proteinExistence type="predicted"/>
<sequence length="111" mass="12310">MVTQGRRPLPPGDDDLAQELKLHLQTLHDLGPSYSDEVAEAFIRHIDQRIDQRLERRLAQMSAQRGHDTGAIVWTLVLAIPITAIVGGIAGLPGIVVVWAAILMLVWRMTK</sequence>
<evidence type="ECO:0000313" key="2">
    <source>
        <dbReference type="EMBL" id="ACZ40866.1"/>
    </source>
</evidence>
<protein>
    <submittedName>
        <fullName evidence="2">Uncharacterized protein</fullName>
    </submittedName>
</protein>
<dbReference type="EMBL" id="CP001824">
    <property type="protein sequence ID" value="ACZ40866.1"/>
    <property type="molecule type" value="Genomic_DNA"/>
</dbReference>
<dbReference type="STRING" id="479434.Sthe_3467"/>